<feature type="region of interest" description="Disordered" evidence="1">
    <location>
        <begin position="152"/>
        <end position="171"/>
    </location>
</feature>
<dbReference type="EMBL" id="AJWK01001828">
    <property type="status" value="NOT_ANNOTATED_CDS"/>
    <property type="molecule type" value="Genomic_DNA"/>
</dbReference>
<dbReference type="Gene3D" id="2.60.40.2140">
    <property type="entry name" value="Beta-1,3-glucan-recognition protein, N-terminal domain"/>
    <property type="match status" value="1"/>
</dbReference>
<evidence type="ECO:0000313" key="5">
    <source>
        <dbReference type="EnsemblMetazoa" id="LLOJ000456-PA"/>
    </source>
</evidence>
<dbReference type="GO" id="GO:0030246">
    <property type="term" value="F:carbohydrate binding"/>
    <property type="evidence" value="ECO:0007669"/>
    <property type="project" value="InterPro"/>
</dbReference>
<dbReference type="InterPro" id="IPR043030">
    <property type="entry name" value="BGBP_N_sf"/>
</dbReference>
<protein>
    <submittedName>
        <fullName evidence="4">Putative secreted protein</fullName>
    </submittedName>
</protein>
<reference evidence="4" key="2">
    <citation type="journal article" date="2020" name="BMC">
        <title>Leishmania infection induces a limited differential gene expression in the sand fly midgut.</title>
        <authorList>
            <person name="Coutinho-Abreu I.V."/>
            <person name="Serafim T.D."/>
            <person name="Meneses C."/>
            <person name="Kamhawi S."/>
            <person name="Oliveira F."/>
            <person name="Valenzuela J.G."/>
        </authorList>
    </citation>
    <scope>NUCLEOTIDE SEQUENCE</scope>
    <source>
        <strain evidence="4">Jacobina</strain>
        <tissue evidence="4">Midgut</tissue>
    </source>
</reference>
<dbReference type="EMBL" id="GITU01004766">
    <property type="protein sequence ID" value="MBC1173469.1"/>
    <property type="molecule type" value="Transcribed_RNA"/>
</dbReference>
<reference evidence="5" key="3">
    <citation type="submission" date="2020-05" db="UniProtKB">
        <authorList>
            <consortium name="EnsemblMetazoa"/>
        </authorList>
    </citation>
    <scope>IDENTIFICATION</scope>
    <source>
        <strain evidence="5">Jacobina</strain>
    </source>
</reference>
<proteinExistence type="predicted"/>
<dbReference type="VEuPathDB" id="VectorBase:LLOJ000456"/>
<organism evidence="5 6">
    <name type="scientific">Lutzomyia longipalpis</name>
    <name type="common">Sand fly</name>
    <dbReference type="NCBI Taxonomy" id="7200"/>
    <lineage>
        <taxon>Eukaryota</taxon>
        <taxon>Metazoa</taxon>
        <taxon>Ecdysozoa</taxon>
        <taxon>Arthropoda</taxon>
        <taxon>Hexapoda</taxon>
        <taxon>Insecta</taxon>
        <taxon>Pterygota</taxon>
        <taxon>Neoptera</taxon>
        <taxon>Endopterygota</taxon>
        <taxon>Diptera</taxon>
        <taxon>Nematocera</taxon>
        <taxon>Psychodoidea</taxon>
        <taxon>Psychodidae</taxon>
        <taxon>Lutzomyia</taxon>
        <taxon>Lutzomyia</taxon>
    </lineage>
</organism>
<feature type="chain" id="PRO_5044555191" evidence="2">
    <location>
        <begin position="18"/>
        <end position="359"/>
    </location>
</feature>
<accession>A0A1B0C934</accession>
<feature type="domain" description="CBM39" evidence="3">
    <location>
        <begin position="18"/>
        <end position="117"/>
    </location>
</feature>
<dbReference type="VEuPathDB" id="VectorBase:LLONM1_000912"/>
<dbReference type="PROSITE" id="PS51969">
    <property type="entry name" value="CBM39"/>
    <property type="match status" value="1"/>
</dbReference>
<dbReference type="Proteomes" id="UP000092461">
    <property type="component" value="Unassembled WGS sequence"/>
</dbReference>
<keyword evidence="2" id="KW-0732">Signal</keyword>
<evidence type="ECO:0000313" key="6">
    <source>
        <dbReference type="Proteomes" id="UP000092461"/>
    </source>
</evidence>
<dbReference type="Pfam" id="PF15886">
    <property type="entry name" value="CBM39"/>
    <property type="match status" value="1"/>
</dbReference>
<sequence length="359" mass="40793">MWTNVLLLFLCASAVVSYRIQSPIVEVCPQALRVSIPDSPGVQLFAFHGNINHPIGETEAGLMSKDVTRKTAGRWVFETTAESFTLGDTINYWIYVQHRGLGYRSDVMKYTINAFSNRCEAYEVDSSEEEVQVETQKFGRRRIKGENSSHYQHHYHHHHHHEDEGNRRFGHGHYGWRPPTFPSAPSFPAPPNYPKPPTPFPFPTGPSGVCFCDKEIQKLQGAINVTERIKEDFESLNDVLGQMLEKLNYGRKLLLTGVLPPGDNPYELIRTILTDKLDLDDLKLRILNATTTVHGAILFEMTSTTDKFRILLRSKRLERSKIRIINYQDDENEIFPVSSSPAPIIDGPDPAIDVRFGES</sequence>
<dbReference type="AlphaFoldDB" id="A0A1B0C934"/>
<evidence type="ECO:0000256" key="2">
    <source>
        <dbReference type="SAM" id="SignalP"/>
    </source>
</evidence>
<evidence type="ECO:0000256" key="1">
    <source>
        <dbReference type="SAM" id="MobiDB-lite"/>
    </source>
</evidence>
<name>A0A1B0C934_LUTLO</name>
<keyword evidence="6" id="KW-1185">Reference proteome</keyword>
<evidence type="ECO:0000259" key="3">
    <source>
        <dbReference type="PROSITE" id="PS51969"/>
    </source>
</evidence>
<reference evidence="6" key="1">
    <citation type="submission" date="2012-05" db="EMBL/GenBank/DDBJ databases">
        <title>Whole Genome Assembly of Lutzomyia longipalpis.</title>
        <authorList>
            <person name="Richards S."/>
            <person name="Qu C."/>
            <person name="Dillon R."/>
            <person name="Worley K."/>
            <person name="Scherer S."/>
            <person name="Batterton M."/>
            <person name="Taylor A."/>
            <person name="Hawes A."/>
            <person name="Hernandez B."/>
            <person name="Kovar C."/>
            <person name="Mandapat C."/>
            <person name="Pham C."/>
            <person name="Qu C."/>
            <person name="Jing C."/>
            <person name="Bess C."/>
            <person name="Bandaranaike D."/>
            <person name="Ngo D."/>
            <person name="Ongeri F."/>
            <person name="Arias F."/>
            <person name="Lara F."/>
            <person name="Weissenberger G."/>
            <person name="Kamau G."/>
            <person name="Han H."/>
            <person name="Shen H."/>
            <person name="Dinh H."/>
            <person name="Khalil I."/>
            <person name="Jones J."/>
            <person name="Shafer J."/>
            <person name="Jayaseelan J."/>
            <person name="Quiroz J."/>
            <person name="Blankenburg K."/>
            <person name="Nguyen L."/>
            <person name="Jackson L."/>
            <person name="Francisco L."/>
            <person name="Tang L.-Y."/>
            <person name="Pu L.-L."/>
            <person name="Perales L."/>
            <person name="Lorensuhewa L."/>
            <person name="Munidasa M."/>
            <person name="Coyle M."/>
            <person name="Taylor M."/>
            <person name="Puazo M."/>
            <person name="Firestine M."/>
            <person name="Scheel M."/>
            <person name="Javaid M."/>
            <person name="Wang M."/>
            <person name="Li M."/>
            <person name="Tabassum N."/>
            <person name="Saada N."/>
            <person name="Osuji N."/>
            <person name="Aqrawi P."/>
            <person name="Fu Q."/>
            <person name="Thornton R."/>
            <person name="Raj R."/>
            <person name="Goodspeed R."/>
            <person name="Mata R."/>
            <person name="Najjar R."/>
            <person name="Gubbala S."/>
            <person name="Lee S."/>
            <person name="Denson S."/>
            <person name="Patil S."/>
            <person name="Macmil S."/>
            <person name="Qi S."/>
            <person name="Matskevitch T."/>
            <person name="Palculict T."/>
            <person name="Mathew T."/>
            <person name="Vee V."/>
            <person name="Velamala V."/>
            <person name="Korchina V."/>
            <person name="Cai W."/>
            <person name="Liu W."/>
            <person name="Dai W."/>
            <person name="Zou X."/>
            <person name="Zhu Y."/>
            <person name="Zhang Y."/>
            <person name="Wu Y.-Q."/>
            <person name="Xin Y."/>
            <person name="Nazarath L."/>
            <person name="Kovar C."/>
            <person name="Han Y."/>
            <person name="Muzny D."/>
            <person name="Gibbs R."/>
        </authorList>
    </citation>
    <scope>NUCLEOTIDE SEQUENCE [LARGE SCALE GENOMIC DNA]</scope>
    <source>
        <strain evidence="6">Jacobina</strain>
    </source>
</reference>
<feature type="signal peptide" evidence="2">
    <location>
        <begin position="1"/>
        <end position="17"/>
    </location>
</feature>
<dbReference type="EnsemblMetazoa" id="LLOJ000456-RA">
    <property type="protein sequence ID" value="LLOJ000456-PA"/>
    <property type="gene ID" value="LLOJ000456"/>
</dbReference>
<evidence type="ECO:0000313" key="4">
    <source>
        <dbReference type="EMBL" id="MBC1173469.1"/>
    </source>
</evidence>
<dbReference type="InterPro" id="IPR031756">
    <property type="entry name" value="BGBP_N"/>
</dbReference>